<feature type="transmembrane region" description="Helical" evidence="1">
    <location>
        <begin position="63"/>
        <end position="86"/>
    </location>
</feature>
<accession>A0A0H3AK95</accession>
<keyword evidence="1" id="KW-0472">Membrane</keyword>
<sequence length="250" mass="27797">MGLGCRLHIRVFPTQVGVFLRKAIRRHNHSCLPHAGGGVSNKPATLHFVAESSPRRWGCFWKLFILDLIARVFPTQVGVFLLWALFYVPVPGLPHAGGGVSHYFNNRRSSDWSSPRRWGCFRNLLCLSNPKYVFPTQVGVFLMAAIFVLPFIRLPHAGGGVSIWNALKRQSEVSSPRRWGCFQQCVIQCESAVVFPTQVGVFLFCVSPKRCRLCLPHAGGGVSTSSITAAPCRVSSPRRWGCFSSLLICR</sequence>
<dbReference type="KEGG" id="vcr:VC395_0328a"/>
<keyword evidence="1" id="KW-1133">Transmembrane helix</keyword>
<dbReference type="Proteomes" id="UP000000249">
    <property type="component" value="Chromosome 1"/>
</dbReference>
<organism evidence="2 3">
    <name type="scientific">Vibrio cholerae serotype O1 (strain ATCC 39541 / Classical Ogawa 395 / O395)</name>
    <dbReference type="NCBI Taxonomy" id="345073"/>
    <lineage>
        <taxon>Bacteria</taxon>
        <taxon>Pseudomonadati</taxon>
        <taxon>Pseudomonadota</taxon>
        <taxon>Gammaproteobacteria</taxon>
        <taxon>Vibrionales</taxon>
        <taxon>Vibrionaceae</taxon>
        <taxon>Vibrio</taxon>
    </lineage>
</organism>
<dbReference type="eggNOG" id="ENOG5032SNQ">
    <property type="taxonomic scope" value="Bacteria"/>
</dbReference>
<proteinExistence type="predicted"/>
<evidence type="ECO:0000313" key="3">
    <source>
        <dbReference type="Proteomes" id="UP000000249"/>
    </source>
</evidence>
<dbReference type="AntiFam" id="ANF00057">
    <property type="entry name" value="Translation of E. coli type CRISPR repeat"/>
</dbReference>
<protein>
    <submittedName>
        <fullName evidence="2">Uncharacterized protein</fullName>
    </submittedName>
</protein>
<feature type="transmembrane region" description="Helical" evidence="1">
    <location>
        <begin position="132"/>
        <end position="152"/>
    </location>
</feature>
<reference evidence="2 3" key="1">
    <citation type="submission" date="2007-03" db="EMBL/GenBank/DDBJ databases">
        <authorList>
            <person name="Heidelberg J."/>
        </authorList>
    </citation>
    <scope>NUCLEOTIDE SEQUENCE [LARGE SCALE GENOMIC DNA]</scope>
    <source>
        <strain evidence="3">ATCC 39541 / Classical Ogawa 395 / O395</strain>
    </source>
</reference>
<evidence type="ECO:0000313" key="2">
    <source>
        <dbReference type="EMBL" id="ABQ21652.1"/>
    </source>
</evidence>
<gene>
    <name evidence="2" type="ordered locus">VC0395_A2678</name>
</gene>
<dbReference type="EMBL" id="CP000627">
    <property type="protein sequence ID" value="ABQ21652.1"/>
    <property type="molecule type" value="Genomic_DNA"/>
</dbReference>
<name>A0A0H3AK95_VIBC3</name>
<dbReference type="PATRIC" id="fig|345073.21.peg.317"/>
<dbReference type="KEGG" id="vco:VC0395_A2678"/>
<evidence type="ECO:0000256" key="1">
    <source>
        <dbReference type="SAM" id="Phobius"/>
    </source>
</evidence>
<keyword evidence="1" id="KW-0812">Transmembrane</keyword>
<dbReference type="AlphaFoldDB" id="A0A0H3AK95"/>